<dbReference type="Proteomes" id="UP001152320">
    <property type="component" value="Chromosome 12"/>
</dbReference>
<dbReference type="Gene3D" id="1.50.40.10">
    <property type="entry name" value="Mitochondrial carrier domain"/>
    <property type="match status" value="1"/>
</dbReference>
<feature type="repeat" description="Solcar" evidence="11">
    <location>
        <begin position="129"/>
        <end position="220"/>
    </location>
</feature>
<dbReference type="FunFam" id="1.50.40.10:FF:000008">
    <property type="entry name" value="Mitochondrial uncoupling protein 2"/>
    <property type="match status" value="1"/>
</dbReference>
<dbReference type="InterPro" id="IPR018108">
    <property type="entry name" value="MCP_transmembrane"/>
</dbReference>
<evidence type="ECO:0000256" key="2">
    <source>
        <dbReference type="ARBA" id="ARBA00004273"/>
    </source>
</evidence>
<dbReference type="EMBL" id="JAIZAY010000012">
    <property type="protein sequence ID" value="KAJ8031460.1"/>
    <property type="molecule type" value="Genomic_DNA"/>
</dbReference>
<dbReference type="SUPFAM" id="SSF103506">
    <property type="entry name" value="Mitochondrial carrier"/>
    <property type="match status" value="1"/>
</dbReference>
<evidence type="ECO:0000256" key="4">
    <source>
        <dbReference type="ARBA" id="ARBA00022448"/>
    </source>
</evidence>
<keyword evidence="14" id="KW-1185">Reference proteome</keyword>
<dbReference type="InterPro" id="IPR002067">
    <property type="entry name" value="MCP"/>
</dbReference>
<comment type="caution">
    <text evidence="13">The sequence shown here is derived from an EMBL/GenBank/DDBJ whole genome shotgun (WGS) entry which is preliminary data.</text>
</comment>
<feature type="repeat" description="Solcar" evidence="11">
    <location>
        <begin position="14"/>
        <end position="119"/>
    </location>
</feature>
<evidence type="ECO:0000313" key="14">
    <source>
        <dbReference type="Proteomes" id="UP001152320"/>
    </source>
</evidence>
<evidence type="ECO:0000256" key="3">
    <source>
        <dbReference type="ARBA" id="ARBA00006375"/>
    </source>
</evidence>
<evidence type="ECO:0000256" key="5">
    <source>
        <dbReference type="ARBA" id="ARBA00022692"/>
    </source>
</evidence>
<keyword evidence="7" id="KW-0999">Mitochondrion inner membrane</keyword>
<evidence type="ECO:0000256" key="7">
    <source>
        <dbReference type="ARBA" id="ARBA00022792"/>
    </source>
</evidence>
<dbReference type="PANTHER" id="PTHR45618">
    <property type="entry name" value="MITOCHONDRIAL DICARBOXYLATE CARRIER-RELATED"/>
    <property type="match status" value="1"/>
</dbReference>
<keyword evidence="10 11" id="KW-0472">Membrane</keyword>
<proteinExistence type="inferred from homology"/>
<evidence type="ECO:0000256" key="12">
    <source>
        <dbReference type="RuleBase" id="RU000488"/>
    </source>
</evidence>
<feature type="repeat" description="Solcar" evidence="11">
    <location>
        <begin position="229"/>
        <end position="314"/>
    </location>
</feature>
<dbReference type="GO" id="GO:0005743">
    <property type="term" value="C:mitochondrial inner membrane"/>
    <property type="evidence" value="ECO:0007669"/>
    <property type="project" value="UniProtKB-SubCell"/>
</dbReference>
<keyword evidence="4 12" id="KW-0813">Transport</keyword>
<gene>
    <name evidence="13" type="ORF">HOLleu_24655</name>
</gene>
<dbReference type="PRINTS" id="PR00784">
    <property type="entry name" value="MTUNCOUPLING"/>
</dbReference>
<evidence type="ECO:0000256" key="9">
    <source>
        <dbReference type="ARBA" id="ARBA00023128"/>
    </source>
</evidence>
<evidence type="ECO:0000256" key="1">
    <source>
        <dbReference type="ARBA" id="ARBA00004225"/>
    </source>
</evidence>
<evidence type="ECO:0000256" key="11">
    <source>
        <dbReference type="PROSITE-ProRule" id="PRU00282"/>
    </source>
</evidence>
<dbReference type="InterPro" id="IPR050391">
    <property type="entry name" value="Mito_Metabolite_Transporter"/>
</dbReference>
<evidence type="ECO:0000256" key="8">
    <source>
        <dbReference type="ARBA" id="ARBA00022989"/>
    </source>
</evidence>
<keyword evidence="8" id="KW-1133">Transmembrane helix</keyword>
<organism evidence="13 14">
    <name type="scientific">Holothuria leucospilota</name>
    <name type="common">Black long sea cucumber</name>
    <name type="synonym">Mertensiothuria leucospilota</name>
    <dbReference type="NCBI Taxonomy" id="206669"/>
    <lineage>
        <taxon>Eukaryota</taxon>
        <taxon>Metazoa</taxon>
        <taxon>Echinodermata</taxon>
        <taxon>Eleutherozoa</taxon>
        <taxon>Echinozoa</taxon>
        <taxon>Holothuroidea</taxon>
        <taxon>Aspidochirotacea</taxon>
        <taxon>Aspidochirotida</taxon>
        <taxon>Holothuriidae</taxon>
        <taxon>Holothuria</taxon>
    </lineage>
</organism>
<dbReference type="AlphaFoldDB" id="A0A9Q1BRS3"/>
<keyword evidence="9" id="KW-0496">Mitochondrion</keyword>
<evidence type="ECO:0000256" key="10">
    <source>
        <dbReference type="ARBA" id="ARBA00023136"/>
    </source>
</evidence>
<dbReference type="PROSITE" id="PS50920">
    <property type="entry name" value="SOLCAR"/>
    <property type="match status" value="3"/>
</dbReference>
<reference evidence="13" key="1">
    <citation type="submission" date="2021-10" db="EMBL/GenBank/DDBJ databases">
        <title>Tropical sea cucumber genome reveals ecological adaptation and Cuvierian tubules defense mechanism.</title>
        <authorList>
            <person name="Chen T."/>
        </authorList>
    </citation>
    <scope>NUCLEOTIDE SEQUENCE</scope>
    <source>
        <strain evidence="13">Nanhai2018</strain>
        <tissue evidence="13">Muscle</tissue>
    </source>
</reference>
<sequence>MVQVQKQQDQLMVPTTGVRLVSGGLAGCFADILTFPLDMAKVRLQVQGENAAASKSSFSFAKARQQKKNFRYRGVFGTIKTIVREEGPRGLYNGLTPGLQRQLCFCAVRIGLYENIKEYYSAFLGLEGVNIYTRIAAGVTSGGLAVIIAQPTDVVKVRLQAQGMHTSKPKRYTGAYHAYKTIFKEEGVKRGLWKGAVPNITRNAVVTASELVSYDMIKEYILTNNFLPDALPCHFVSAFGAGFITTVVASPVDVVKTRFMNSAPGQYNGALNCAAKMFREGGPMAFYKGFFPNFMRLGAWNIVMFVTFEQLKRFLMEHRNKYAS</sequence>
<dbReference type="InterPro" id="IPR023395">
    <property type="entry name" value="MCP_dom_sf"/>
</dbReference>
<name>A0A9Q1BRS3_HOLLE</name>
<dbReference type="Pfam" id="PF00153">
    <property type="entry name" value="Mito_carr"/>
    <property type="match status" value="3"/>
</dbReference>
<dbReference type="OrthoDB" id="448427at2759"/>
<dbReference type="GO" id="GO:0055085">
    <property type="term" value="P:transmembrane transport"/>
    <property type="evidence" value="ECO:0007669"/>
    <property type="project" value="InterPro"/>
</dbReference>
<keyword evidence="6" id="KW-0677">Repeat</keyword>
<evidence type="ECO:0000256" key="6">
    <source>
        <dbReference type="ARBA" id="ARBA00022737"/>
    </source>
</evidence>
<protein>
    <submittedName>
        <fullName evidence="13">Mitochondrial uncoupling protein 2</fullName>
    </submittedName>
</protein>
<keyword evidence="5 11" id="KW-0812">Transmembrane</keyword>
<comment type="subcellular location">
    <subcellularLocation>
        <location evidence="2">Mitochondrion inner membrane</location>
    </subcellularLocation>
    <subcellularLocation>
        <location evidence="1">Mitochondrion membrane</location>
        <topology evidence="1">Multi-pass membrane protein</topology>
    </subcellularLocation>
</comment>
<evidence type="ECO:0000313" key="13">
    <source>
        <dbReference type="EMBL" id="KAJ8031460.1"/>
    </source>
</evidence>
<comment type="similarity">
    <text evidence="3 12">Belongs to the mitochondrial carrier (TC 2.A.29) family.</text>
</comment>
<accession>A0A9Q1BRS3</accession>